<sequence length="466" mass="48887" precursor="true">MKSYAQRPTVRRTAALVLVAGLSLSAAACSSSKSGAKGAAAPAGGDGPVTISVPCEPPTSQAGQRKEWLADVATFEKANPTITINGIDTYPCEDTATFTAQMRAGTEPDVFHTYFTDLNQVLDSGQAADITSYVNDTTLPGFKDIAPSALAAVTAGKTLYGLPTGIYTQGLIINRKLFKQAGLDPDHPPTTWADVEKDAKAITALGNGIYGYGEYSAGNNGGWHFSSEVDANGGQMIGSDGTKAAFNAQPATEVLQALHQMRFVDNSMSPTQQLKWGDLQKQMGAGKLGMYVASPDDIYNVIVPQDGGNVDDYGIGPLPSTSGTPAGSLSGGDDVMFNKHDTPAQIRAGIKWIAFSMLTPGQGQFNYARTKADGLPVGFPEPLDWIGDTSAKNETLKAASATVNTAYFKTFVDAHEKGMGEPADAQAVYKTLDATMLSVLNDPNANIPNLLKTAETQVNTLLANAG</sequence>
<dbReference type="STRING" id="479433.Caci_3703"/>
<keyword evidence="2" id="KW-0732">Signal</keyword>
<feature type="chain" id="PRO_5039307244" evidence="2">
    <location>
        <begin position="29"/>
        <end position="466"/>
    </location>
</feature>
<dbReference type="EMBL" id="CP001700">
    <property type="protein sequence ID" value="ACU72605.1"/>
    <property type="molecule type" value="Genomic_DNA"/>
</dbReference>
<dbReference type="AlphaFoldDB" id="C7QBY6"/>
<dbReference type="Pfam" id="PF01547">
    <property type="entry name" value="SBP_bac_1"/>
    <property type="match status" value="1"/>
</dbReference>
<evidence type="ECO:0000313" key="4">
    <source>
        <dbReference type="Proteomes" id="UP000000851"/>
    </source>
</evidence>
<dbReference type="HOGENOM" id="CLU_031285_8_0_11"/>
<gene>
    <name evidence="3" type="ordered locus">Caci_3703</name>
</gene>
<dbReference type="RefSeq" id="WP_015792334.1">
    <property type="nucleotide sequence ID" value="NC_013131.1"/>
</dbReference>
<evidence type="ECO:0000256" key="1">
    <source>
        <dbReference type="SAM" id="MobiDB-lite"/>
    </source>
</evidence>
<feature type="signal peptide" evidence="2">
    <location>
        <begin position="1"/>
        <end position="28"/>
    </location>
</feature>
<keyword evidence="4" id="KW-1185">Reference proteome</keyword>
<name>C7QBY6_CATAD</name>
<dbReference type="SUPFAM" id="SSF53850">
    <property type="entry name" value="Periplasmic binding protein-like II"/>
    <property type="match status" value="1"/>
</dbReference>
<dbReference type="eggNOG" id="COG1653">
    <property type="taxonomic scope" value="Bacteria"/>
</dbReference>
<accession>C7QBY6</accession>
<dbReference type="PANTHER" id="PTHR43649">
    <property type="entry name" value="ARABINOSE-BINDING PROTEIN-RELATED"/>
    <property type="match status" value="1"/>
</dbReference>
<dbReference type="OrthoDB" id="2644341at2"/>
<dbReference type="Proteomes" id="UP000000851">
    <property type="component" value="Chromosome"/>
</dbReference>
<dbReference type="KEGG" id="cai:Caci_3703"/>
<dbReference type="PROSITE" id="PS51257">
    <property type="entry name" value="PROKAR_LIPOPROTEIN"/>
    <property type="match status" value="1"/>
</dbReference>
<dbReference type="InterPro" id="IPR006059">
    <property type="entry name" value="SBP"/>
</dbReference>
<evidence type="ECO:0000256" key="2">
    <source>
        <dbReference type="SAM" id="SignalP"/>
    </source>
</evidence>
<feature type="region of interest" description="Disordered" evidence="1">
    <location>
        <begin position="33"/>
        <end position="63"/>
    </location>
</feature>
<proteinExistence type="predicted"/>
<protein>
    <submittedName>
        <fullName evidence="3">Extracellular solute-binding protein family 1</fullName>
    </submittedName>
</protein>
<dbReference type="Gene3D" id="3.40.190.10">
    <property type="entry name" value="Periplasmic binding protein-like II"/>
    <property type="match status" value="1"/>
</dbReference>
<dbReference type="InParanoid" id="C7QBY6"/>
<dbReference type="PANTHER" id="PTHR43649:SF16">
    <property type="entry name" value="SUGAR-BINDING LIPOPROTEIN"/>
    <property type="match status" value="1"/>
</dbReference>
<feature type="compositionally biased region" description="Low complexity" evidence="1">
    <location>
        <begin position="33"/>
        <end position="43"/>
    </location>
</feature>
<evidence type="ECO:0000313" key="3">
    <source>
        <dbReference type="EMBL" id="ACU72605.1"/>
    </source>
</evidence>
<organism evidence="3 4">
    <name type="scientific">Catenulispora acidiphila (strain DSM 44928 / JCM 14897 / NBRC 102108 / NRRL B-24433 / ID139908)</name>
    <dbReference type="NCBI Taxonomy" id="479433"/>
    <lineage>
        <taxon>Bacteria</taxon>
        <taxon>Bacillati</taxon>
        <taxon>Actinomycetota</taxon>
        <taxon>Actinomycetes</taxon>
        <taxon>Catenulisporales</taxon>
        <taxon>Catenulisporaceae</taxon>
        <taxon>Catenulispora</taxon>
    </lineage>
</organism>
<reference evidence="3 4" key="1">
    <citation type="journal article" date="2009" name="Stand. Genomic Sci.">
        <title>Complete genome sequence of Catenulispora acidiphila type strain (ID 139908).</title>
        <authorList>
            <person name="Copeland A."/>
            <person name="Lapidus A."/>
            <person name="Glavina Del Rio T."/>
            <person name="Nolan M."/>
            <person name="Lucas S."/>
            <person name="Chen F."/>
            <person name="Tice H."/>
            <person name="Cheng J.F."/>
            <person name="Bruce D."/>
            <person name="Goodwin L."/>
            <person name="Pitluck S."/>
            <person name="Mikhailova N."/>
            <person name="Pati A."/>
            <person name="Ivanova N."/>
            <person name="Mavromatis K."/>
            <person name="Chen A."/>
            <person name="Palaniappan K."/>
            <person name="Chain P."/>
            <person name="Land M."/>
            <person name="Hauser L."/>
            <person name="Chang Y.J."/>
            <person name="Jeffries C.D."/>
            <person name="Chertkov O."/>
            <person name="Brettin T."/>
            <person name="Detter J.C."/>
            <person name="Han C."/>
            <person name="Ali Z."/>
            <person name="Tindall B.J."/>
            <person name="Goker M."/>
            <person name="Bristow J."/>
            <person name="Eisen J.A."/>
            <person name="Markowitz V."/>
            <person name="Hugenholtz P."/>
            <person name="Kyrpides N.C."/>
            <person name="Klenk H.P."/>
        </authorList>
    </citation>
    <scope>NUCLEOTIDE SEQUENCE [LARGE SCALE GENOMIC DNA]</scope>
    <source>
        <strain evidence="4">DSM 44928 / JCM 14897 / NBRC 102108 / NRRL B-24433 / ID139908</strain>
    </source>
</reference>
<dbReference type="InterPro" id="IPR050490">
    <property type="entry name" value="Bact_solute-bd_prot1"/>
</dbReference>